<evidence type="ECO:0000256" key="4">
    <source>
        <dbReference type="SAM" id="SignalP"/>
    </source>
</evidence>
<dbReference type="PROSITE" id="PS50088">
    <property type="entry name" value="ANK_REPEAT"/>
    <property type="match status" value="2"/>
</dbReference>
<feature type="signal peptide" evidence="4">
    <location>
        <begin position="1"/>
        <end position="23"/>
    </location>
</feature>
<sequence length="301" mass="31321">MKALFKTFAIGLSVALSASPALAEADPFTTARYDITIKHNAEALAIVDAKPFDINMQTEEGYTLLHSAADAGNLEMVNALLARGADPTLKTAAGLKPYDVATGPMVKAALAKAMSAPNMASVRSVDTVPETRGPAGSSAGNGACAAVIAERANNGRSAAMRPILRARDDIWYNHPDELALLLDDCVGANAKDDVGSTLLHTAASRDRVSAAKVLIAHGASRSARDRDGKVPADYATSAEMKALLGPPSPAAAATRTASGAAGDKKECAQKYQADVALCSDGTCRMRAMSHWQKCLKTGSYF</sequence>
<proteinExistence type="predicted"/>
<evidence type="ECO:0000313" key="5">
    <source>
        <dbReference type="EMBL" id="GAO39857.1"/>
    </source>
</evidence>
<dbReference type="SUPFAM" id="SSF48403">
    <property type="entry name" value="Ankyrin repeat"/>
    <property type="match status" value="1"/>
</dbReference>
<accession>A0A0E9MQ00</accession>
<dbReference type="InterPro" id="IPR002110">
    <property type="entry name" value="Ankyrin_rpt"/>
</dbReference>
<evidence type="ECO:0000256" key="2">
    <source>
        <dbReference type="ARBA" id="ARBA00023043"/>
    </source>
</evidence>
<dbReference type="PANTHER" id="PTHR24171:SF8">
    <property type="entry name" value="BRCA1-ASSOCIATED RING DOMAIN PROTEIN 1"/>
    <property type="match status" value="1"/>
</dbReference>
<evidence type="ECO:0000256" key="3">
    <source>
        <dbReference type="PROSITE-ProRule" id="PRU00023"/>
    </source>
</evidence>
<dbReference type="PROSITE" id="PS50297">
    <property type="entry name" value="ANK_REP_REGION"/>
    <property type="match status" value="2"/>
</dbReference>
<feature type="chain" id="PRO_5002429288" evidence="4">
    <location>
        <begin position="24"/>
        <end position="301"/>
    </location>
</feature>
<dbReference type="GO" id="GO:0004842">
    <property type="term" value="F:ubiquitin-protein transferase activity"/>
    <property type="evidence" value="ECO:0007669"/>
    <property type="project" value="TreeGrafter"/>
</dbReference>
<feature type="repeat" description="ANK" evidence="3">
    <location>
        <begin position="60"/>
        <end position="92"/>
    </location>
</feature>
<dbReference type="InterPro" id="IPR036770">
    <property type="entry name" value="Ankyrin_rpt-contain_sf"/>
</dbReference>
<organism evidence="5 6">
    <name type="scientific">Sphingomonas changbaiensis NBRC 104936</name>
    <dbReference type="NCBI Taxonomy" id="1219043"/>
    <lineage>
        <taxon>Bacteria</taxon>
        <taxon>Pseudomonadati</taxon>
        <taxon>Pseudomonadota</taxon>
        <taxon>Alphaproteobacteria</taxon>
        <taxon>Sphingomonadales</taxon>
        <taxon>Sphingomonadaceae</taxon>
        <taxon>Sphingomonas</taxon>
    </lineage>
</organism>
<name>A0A0E9MQ00_9SPHN</name>
<dbReference type="Pfam" id="PF13857">
    <property type="entry name" value="Ank_5"/>
    <property type="match status" value="2"/>
</dbReference>
<dbReference type="GO" id="GO:0085020">
    <property type="term" value="P:protein K6-linked ubiquitination"/>
    <property type="evidence" value="ECO:0007669"/>
    <property type="project" value="TreeGrafter"/>
</dbReference>
<keyword evidence="1" id="KW-0677">Repeat</keyword>
<dbReference type="AlphaFoldDB" id="A0A0E9MQ00"/>
<dbReference type="Proteomes" id="UP000033202">
    <property type="component" value="Unassembled WGS sequence"/>
</dbReference>
<dbReference type="RefSeq" id="WP_046348652.1">
    <property type="nucleotide sequence ID" value="NZ_BBWU01000039.1"/>
</dbReference>
<feature type="repeat" description="ANK" evidence="3">
    <location>
        <begin position="194"/>
        <end position="226"/>
    </location>
</feature>
<dbReference type="PANTHER" id="PTHR24171">
    <property type="entry name" value="ANKYRIN REPEAT DOMAIN-CONTAINING PROTEIN 39-RELATED"/>
    <property type="match status" value="1"/>
</dbReference>
<keyword evidence="4" id="KW-0732">Signal</keyword>
<keyword evidence="6" id="KW-1185">Reference proteome</keyword>
<dbReference type="EMBL" id="BBWU01000039">
    <property type="protein sequence ID" value="GAO39857.1"/>
    <property type="molecule type" value="Genomic_DNA"/>
</dbReference>
<evidence type="ECO:0000313" key="6">
    <source>
        <dbReference type="Proteomes" id="UP000033202"/>
    </source>
</evidence>
<protein>
    <submittedName>
        <fullName evidence="5">Uncharacterized protein</fullName>
    </submittedName>
</protein>
<keyword evidence="2 3" id="KW-0040">ANK repeat</keyword>
<gene>
    <name evidence="5" type="ORF">SCH01S_39_01420</name>
</gene>
<dbReference type="Gene3D" id="1.25.40.20">
    <property type="entry name" value="Ankyrin repeat-containing domain"/>
    <property type="match status" value="2"/>
</dbReference>
<dbReference type="STRING" id="1219043.SCH01S_39_01420"/>
<dbReference type="SMART" id="SM00248">
    <property type="entry name" value="ANK"/>
    <property type="match status" value="2"/>
</dbReference>
<evidence type="ECO:0000256" key="1">
    <source>
        <dbReference type="ARBA" id="ARBA00022737"/>
    </source>
</evidence>
<reference evidence="5 6" key="1">
    <citation type="submission" date="2015-04" db="EMBL/GenBank/DDBJ databases">
        <title>Whole genome shotgun sequence of Sphingomonas changbaiensis NBRC 104936.</title>
        <authorList>
            <person name="Katano-Makiyama Y."/>
            <person name="Hosoyama A."/>
            <person name="Hashimoto M."/>
            <person name="Noguchi M."/>
            <person name="Tsuchikane K."/>
            <person name="Ohji S."/>
            <person name="Yamazoe A."/>
            <person name="Ichikawa N."/>
            <person name="Kimura A."/>
            <person name="Fujita N."/>
        </authorList>
    </citation>
    <scope>NUCLEOTIDE SEQUENCE [LARGE SCALE GENOMIC DNA]</scope>
    <source>
        <strain evidence="5 6">NBRC 104936</strain>
    </source>
</reference>
<comment type="caution">
    <text evidence="5">The sequence shown here is derived from an EMBL/GenBank/DDBJ whole genome shotgun (WGS) entry which is preliminary data.</text>
</comment>